<organism evidence="2 3">
    <name type="scientific">Dinothrombium tinctorium</name>
    <dbReference type="NCBI Taxonomy" id="1965070"/>
    <lineage>
        <taxon>Eukaryota</taxon>
        <taxon>Metazoa</taxon>
        <taxon>Ecdysozoa</taxon>
        <taxon>Arthropoda</taxon>
        <taxon>Chelicerata</taxon>
        <taxon>Arachnida</taxon>
        <taxon>Acari</taxon>
        <taxon>Acariformes</taxon>
        <taxon>Trombidiformes</taxon>
        <taxon>Prostigmata</taxon>
        <taxon>Anystina</taxon>
        <taxon>Parasitengona</taxon>
        <taxon>Trombidioidea</taxon>
        <taxon>Trombidiidae</taxon>
        <taxon>Dinothrombium</taxon>
    </lineage>
</organism>
<dbReference type="Pfam" id="PF03184">
    <property type="entry name" value="DDE_1"/>
    <property type="match status" value="1"/>
</dbReference>
<gene>
    <name evidence="2" type="ORF">B4U79_05366</name>
</gene>
<name>A0A3S3RDY2_9ACAR</name>
<dbReference type="EMBL" id="NCKU01015662">
    <property type="protein sequence ID" value="RWR99335.1"/>
    <property type="molecule type" value="Genomic_DNA"/>
</dbReference>
<evidence type="ECO:0000259" key="1">
    <source>
        <dbReference type="Pfam" id="PF03184"/>
    </source>
</evidence>
<protein>
    <recommendedName>
        <fullName evidence="1">DDE-1 domain-containing protein</fullName>
    </recommendedName>
</protein>
<sequence>LLAEAKSIANKKDFSDFIGSNKCVPGFLRRHNLSTRKITHIGQDNRYPLEKKNVVKNYLETTPVYINMTSSTTISFTCEKNIEATHTGNTRTRFTVVLSVSASGKVLKTMVILKGLKKIPNCNIPKNLAIKVSMGGTMNESHMIEWVNSCFKNRGNIFATAKSILFMDEFGSHKKE</sequence>
<evidence type="ECO:0000313" key="3">
    <source>
        <dbReference type="Proteomes" id="UP000285301"/>
    </source>
</evidence>
<feature type="non-terminal residue" evidence="2">
    <location>
        <position position="1"/>
    </location>
</feature>
<dbReference type="AlphaFoldDB" id="A0A3S3RDY2"/>
<reference evidence="2 3" key="1">
    <citation type="journal article" date="2018" name="Gigascience">
        <title>Genomes of trombidid mites reveal novel predicted allergens and laterally-transferred genes associated with secondary metabolism.</title>
        <authorList>
            <person name="Dong X."/>
            <person name="Chaisiri K."/>
            <person name="Xia D."/>
            <person name="Armstrong S.D."/>
            <person name="Fang Y."/>
            <person name="Donnelly M.J."/>
            <person name="Kadowaki T."/>
            <person name="McGarry J.W."/>
            <person name="Darby A.C."/>
            <person name="Makepeace B.L."/>
        </authorList>
    </citation>
    <scope>NUCLEOTIDE SEQUENCE [LARGE SCALE GENOMIC DNA]</scope>
    <source>
        <strain evidence="2">UoL-WK</strain>
    </source>
</reference>
<feature type="non-terminal residue" evidence="2">
    <location>
        <position position="176"/>
    </location>
</feature>
<evidence type="ECO:0000313" key="2">
    <source>
        <dbReference type="EMBL" id="RWR99335.1"/>
    </source>
</evidence>
<feature type="domain" description="DDE-1" evidence="1">
    <location>
        <begin position="93"/>
        <end position="174"/>
    </location>
</feature>
<dbReference type="InterPro" id="IPR004875">
    <property type="entry name" value="DDE_SF_endonuclease_dom"/>
</dbReference>
<dbReference type="GO" id="GO:0003676">
    <property type="term" value="F:nucleic acid binding"/>
    <property type="evidence" value="ECO:0007669"/>
    <property type="project" value="InterPro"/>
</dbReference>
<dbReference type="Proteomes" id="UP000285301">
    <property type="component" value="Unassembled WGS sequence"/>
</dbReference>
<comment type="caution">
    <text evidence="2">The sequence shown here is derived from an EMBL/GenBank/DDBJ whole genome shotgun (WGS) entry which is preliminary data.</text>
</comment>
<dbReference type="OrthoDB" id="10066858at2759"/>
<accession>A0A3S3RDY2</accession>
<proteinExistence type="predicted"/>
<keyword evidence="3" id="KW-1185">Reference proteome</keyword>